<dbReference type="SUPFAM" id="SSF101386">
    <property type="entry name" value="all-alpha NTP pyrophosphatases"/>
    <property type="match status" value="1"/>
</dbReference>
<comment type="caution">
    <text evidence="1">The sequence shown here is derived from an EMBL/GenBank/DDBJ whole genome shotgun (WGS) entry which is preliminary data.</text>
</comment>
<evidence type="ECO:0000313" key="2">
    <source>
        <dbReference type="Proteomes" id="UP001595932"/>
    </source>
</evidence>
<gene>
    <name evidence="1" type="ORF">ACFO5U_05280</name>
</gene>
<accession>A0ABV9MB56</accession>
<dbReference type="InterPro" id="IPR016947">
    <property type="entry name" value="UCP030140"/>
</dbReference>
<dbReference type="Pfam" id="PF08761">
    <property type="entry name" value="dUTPase_2"/>
    <property type="match status" value="2"/>
</dbReference>
<dbReference type="GO" id="GO:0004170">
    <property type="term" value="F:dUTP diphosphatase activity"/>
    <property type="evidence" value="ECO:0007669"/>
    <property type="project" value="UniProtKB-EC"/>
</dbReference>
<organism evidence="1 2">
    <name type="scientific">Planococcus dechangensis</name>
    <dbReference type="NCBI Taxonomy" id="1176255"/>
    <lineage>
        <taxon>Bacteria</taxon>
        <taxon>Bacillati</taxon>
        <taxon>Bacillota</taxon>
        <taxon>Bacilli</taxon>
        <taxon>Bacillales</taxon>
        <taxon>Caryophanaceae</taxon>
        <taxon>Planococcus</taxon>
    </lineage>
</organism>
<reference evidence="2" key="1">
    <citation type="journal article" date="2019" name="Int. J. Syst. Evol. Microbiol.">
        <title>The Global Catalogue of Microorganisms (GCM) 10K type strain sequencing project: providing services to taxonomists for standard genome sequencing and annotation.</title>
        <authorList>
            <consortium name="The Broad Institute Genomics Platform"/>
            <consortium name="The Broad Institute Genome Sequencing Center for Infectious Disease"/>
            <person name="Wu L."/>
            <person name="Ma J."/>
        </authorList>
    </citation>
    <scope>NUCLEOTIDE SEQUENCE [LARGE SCALE GENOMIC DNA]</scope>
    <source>
        <strain evidence="2">CGMCC 1.12151</strain>
    </source>
</reference>
<dbReference type="Proteomes" id="UP001595932">
    <property type="component" value="Unassembled WGS sequence"/>
</dbReference>
<keyword evidence="1" id="KW-0378">Hydrolase</keyword>
<protein>
    <submittedName>
        <fullName evidence="1">dUTP diphosphatase</fullName>
        <ecNumber evidence="1">3.6.1.23</ecNumber>
    </submittedName>
</protein>
<dbReference type="RefSeq" id="WP_377277328.1">
    <property type="nucleotide sequence ID" value="NZ_JBHSGL010000005.1"/>
</dbReference>
<dbReference type="Gene3D" id="1.10.4010.10">
    <property type="entry name" value="Type II deoxyuridine triphosphatase"/>
    <property type="match status" value="1"/>
</dbReference>
<keyword evidence="2" id="KW-1185">Reference proteome</keyword>
<name>A0ABV9MB56_9BACL</name>
<dbReference type="EMBL" id="JBHSGL010000005">
    <property type="protein sequence ID" value="MFC4712254.1"/>
    <property type="molecule type" value="Genomic_DNA"/>
</dbReference>
<dbReference type="EC" id="3.6.1.23" evidence="1"/>
<dbReference type="InterPro" id="IPR014871">
    <property type="entry name" value="dUTPase/dCTP_pyrophosphatase"/>
</dbReference>
<proteinExistence type="predicted"/>
<dbReference type="PIRSF" id="PIRSF030140">
    <property type="entry name" value="UCP030140"/>
    <property type="match status" value="1"/>
</dbReference>
<sequence length="212" mass="24647">MELIELFEMQKKLDAEIELKHPVQPGENRIAKKLLALQTELGELSNEQRSWKFWSTDQEPRTNRQMFKECTTCDGLQYEPMFGQPCPDCESQGSKYCGDKNPLLEEYVDCIHFVLSIGNELKFKEYHLVGKYAGELHNTVDMFLFVNEQIALLSKTYRYRGDTGPVALTVYYSMLLEAFLLLGEALGFTWEQIAEAYLAKNKTNWERQKNAY</sequence>
<dbReference type="CDD" id="cd11527">
    <property type="entry name" value="NTP-PPase_dUTPase"/>
    <property type="match status" value="1"/>
</dbReference>
<evidence type="ECO:0000313" key="1">
    <source>
        <dbReference type="EMBL" id="MFC4712254.1"/>
    </source>
</evidence>